<reference evidence="1 2" key="1">
    <citation type="journal article" date="2023" name="Sci. Data">
        <title>Genome assembly of the Korean intertidal mud-creeper Batillaria attramentaria.</title>
        <authorList>
            <person name="Patra A.K."/>
            <person name="Ho P.T."/>
            <person name="Jun S."/>
            <person name="Lee S.J."/>
            <person name="Kim Y."/>
            <person name="Won Y.J."/>
        </authorList>
    </citation>
    <scope>NUCLEOTIDE SEQUENCE [LARGE SCALE GENOMIC DNA]</scope>
    <source>
        <strain evidence="1">Wonlab-2016</strain>
    </source>
</reference>
<evidence type="ECO:0000313" key="1">
    <source>
        <dbReference type="EMBL" id="KAK7493707.1"/>
    </source>
</evidence>
<sequence>SKCSGTTLQNKTPSLTLQNTLLDSRLHEYTARSTERFLLLPHTVVPLTKQEVLLSPQSRDQYDGEGWIARRNTNGATMDVCLAFSYLIHCVVCFTLSLNLTVALSLASQHGLVETTSVLNLTVVLSLASQHGLVETTSALNLTVALSLASQHGLVETTSALNLTVALSLASQHGLVETTSALNLTVALYPKCDAKNHSVSTVVEV</sequence>
<proteinExistence type="predicted"/>
<feature type="non-terminal residue" evidence="1">
    <location>
        <position position="1"/>
    </location>
</feature>
<organism evidence="1 2">
    <name type="scientific">Batillaria attramentaria</name>
    <dbReference type="NCBI Taxonomy" id="370345"/>
    <lineage>
        <taxon>Eukaryota</taxon>
        <taxon>Metazoa</taxon>
        <taxon>Spiralia</taxon>
        <taxon>Lophotrochozoa</taxon>
        <taxon>Mollusca</taxon>
        <taxon>Gastropoda</taxon>
        <taxon>Caenogastropoda</taxon>
        <taxon>Sorbeoconcha</taxon>
        <taxon>Cerithioidea</taxon>
        <taxon>Batillariidae</taxon>
        <taxon>Batillaria</taxon>
    </lineage>
</organism>
<keyword evidence="2" id="KW-1185">Reference proteome</keyword>
<dbReference type="AlphaFoldDB" id="A0ABD0L3V5"/>
<dbReference type="Proteomes" id="UP001519460">
    <property type="component" value="Unassembled WGS sequence"/>
</dbReference>
<protein>
    <submittedName>
        <fullName evidence="1">Uncharacterized protein</fullName>
    </submittedName>
</protein>
<name>A0ABD0L3V5_9CAEN</name>
<comment type="caution">
    <text evidence="1">The sequence shown here is derived from an EMBL/GenBank/DDBJ whole genome shotgun (WGS) entry which is preliminary data.</text>
</comment>
<dbReference type="EMBL" id="JACVVK020000090">
    <property type="protein sequence ID" value="KAK7493707.1"/>
    <property type="molecule type" value="Genomic_DNA"/>
</dbReference>
<evidence type="ECO:0000313" key="2">
    <source>
        <dbReference type="Proteomes" id="UP001519460"/>
    </source>
</evidence>
<accession>A0ABD0L3V5</accession>
<gene>
    <name evidence="1" type="ORF">BaRGS_00015036</name>
</gene>